<name>A0A1Y6CBA5_9NEIS</name>
<dbReference type="EMBL" id="FXAG01000023">
    <property type="protein sequence ID" value="SMF46702.1"/>
    <property type="molecule type" value="Genomic_DNA"/>
</dbReference>
<gene>
    <name evidence="1" type="ORF">SAMN02745746_03442</name>
</gene>
<reference evidence="2" key="1">
    <citation type="submission" date="2017-04" db="EMBL/GenBank/DDBJ databases">
        <authorList>
            <person name="Varghese N."/>
            <person name="Submissions S."/>
        </authorList>
    </citation>
    <scope>NUCLEOTIDE SEQUENCE [LARGE SCALE GENOMIC DNA]</scope>
    <source>
        <strain evidence="2">DSM 22618</strain>
    </source>
</reference>
<dbReference type="AlphaFoldDB" id="A0A1Y6CBA5"/>
<proteinExistence type="predicted"/>
<evidence type="ECO:0000313" key="1">
    <source>
        <dbReference type="EMBL" id="SMF46702.1"/>
    </source>
</evidence>
<dbReference type="InterPro" id="IPR029016">
    <property type="entry name" value="GAF-like_dom_sf"/>
</dbReference>
<sequence>MIPASRLAAYLKEQSLPLDKVELQIAALTLGAVLSVDKPAPRTDLFRYPVPLLSDDGACSLVDELAAEPYDLSPLFGGESAEARGALNDLHALVDSTNSRVGADWLGIYRVIGSKEQARLVKLAYRGAPSRAEFPLTESFAAGSNNSRVGLTGWGVVIDDITAWRDMGGSYYECDPKVKSEVCLPVLNEEGVVLGIIDAESSEAGFFTPERQVWLAALALVLASPLAGLPLVEEN</sequence>
<dbReference type="Proteomes" id="UP000192920">
    <property type="component" value="Unassembled WGS sequence"/>
</dbReference>
<dbReference type="Gene3D" id="3.30.450.40">
    <property type="match status" value="1"/>
</dbReference>
<organism evidence="1 2">
    <name type="scientific">Pseudogulbenkiania subflava DSM 22618</name>
    <dbReference type="NCBI Taxonomy" id="1123014"/>
    <lineage>
        <taxon>Bacteria</taxon>
        <taxon>Pseudomonadati</taxon>
        <taxon>Pseudomonadota</taxon>
        <taxon>Betaproteobacteria</taxon>
        <taxon>Neisseriales</taxon>
        <taxon>Chromobacteriaceae</taxon>
        <taxon>Pseudogulbenkiania</taxon>
    </lineage>
</organism>
<evidence type="ECO:0000313" key="2">
    <source>
        <dbReference type="Proteomes" id="UP000192920"/>
    </source>
</evidence>
<dbReference type="SUPFAM" id="SSF55781">
    <property type="entry name" value="GAF domain-like"/>
    <property type="match status" value="1"/>
</dbReference>
<evidence type="ECO:0008006" key="3">
    <source>
        <dbReference type="Google" id="ProtNLM"/>
    </source>
</evidence>
<keyword evidence="2" id="KW-1185">Reference proteome</keyword>
<accession>A0A1Y6CBA5</accession>
<dbReference type="STRING" id="1123014.SAMN02745746_03442"/>
<protein>
    <recommendedName>
        <fullName evidence="3">GAF domain-containing protein</fullName>
    </recommendedName>
</protein>
<dbReference type="RefSeq" id="WP_085277530.1">
    <property type="nucleotide sequence ID" value="NZ_FXAG01000023.1"/>
</dbReference>